<dbReference type="CDD" id="cd17932">
    <property type="entry name" value="DEXQc_UvrD"/>
    <property type="match status" value="1"/>
</dbReference>
<accession>A0A9X1ZIE1</accession>
<gene>
    <name evidence="13" type="ORF">L2749_20015</name>
</gene>
<reference evidence="13" key="1">
    <citation type="submission" date="2022-01" db="EMBL/GenBank/DDBJ databases">
        <title>Whole genome-based taxonomy of the Shewanellaceae.</title>
        <authorList>
            <person name="Martin-Rodriguez A.J."/>
        </authorList>
    </citation>
    <scope>NUCLEOTIDE SEQUENCE</scope>
    <source>
        <strain evidence="13">DSM 23803</strain>
    </source>
</reference>
<evidence type="ECO:0000256" key="8">
    <source>
        <dbReference type="ARBA" id="ARBA00034808"/>
    </source>
</evidence>
<evidence type="ECO:0000256" key="4">
    <source>
        <dbReference type="ARBA" id="ARBA00022806"/>
    </source>
</evidence>
<evidence type="ECO:0000259" key="12">
    <source>
        <dbReference type="PROSITE" id="PS51217"/>
    </source>
</evidence>
<evidence type="ECO:0000313" key="13">
    <source>
        <dbReference type="EMBL" id="MCL1107503.1"/>
    </source>
</evidence>
<dbReference type="SUPFAM" id="SSF52540">
    <property type="entry name" value="P-loop containing nucleoside triphosphate hydrolases"/>
    <property type="match status" value="1"/>
</dbReference>
<evidence type="ECO:0000256" key="3">
    <source>
        <dbReference type="ARBA" id="ARBA00022801"/>
    </source>
</evidence>
<dbReference type="InterPro" id="IPR014016">
    <property type="entry name" value="UvrD-like_ATP-bd"/>
</dbReference>
<dbReference type="RefSeq" id="WP_188926942.1">
    <property type="nucleotide sequence ID" value="NZ_BMQI01000065.1"/>
</dbReference>
<proteinExistence type="inferred from homology"/>
<name>A0A9X1ZIE1_9GAMM</name>
<dbReference type="GO" id="GO:0003677">
    <property type="term" value="F:DNA binding"/>
    <property type="evidence" value="ECO:0007669"/>
    <property type="project" value="InterPro"/>
</dbReference>
<dbReference type="EC" id="5.6.2.4" evidence="8"/>
<comment type="caution">
    <text evidence="13">The sequence shown here is derived from an EMBL/GenBank/DDBJ whole genome shotgun (WGS) entry which is preliminary data.</text>
</comment>
<protein>
    <recommendedName>
        <fullName evidence="8">DNA 3'-5' helicase</fullName>
        <ecNumber evidence="8">5.6.2.4</ecNumber>
    </recommendedName>
</protein>
<evidence type="ECO:0000256" key="10">
    <source>
        <dbReference type="PROSITE-ProRule" id="PRU00560"/>
    </source>
</evidence>
<dbReference type="AlphaFoldDB" id="A0A9X1ZIE1"/>
<organism evidence="13 14">
    <name type="scientific">Shewanella algicola</name>
    <dbReference type="NCBI Taxonomy" id="640633"/>
    <lineage>
        <taxon>Bacteria</taxon>
        <taxon>Pseudomonadati</taxon>
        <taxon>Pseudomonadota</taxon>
        <taxon>Gammaproteobacteria</taxon>
        <taxon>Alteromonadales</taxon>
        <taxon>Shewanellaceae</taxon>
        <taxon>Shewanella</taxon>
    </lineage>
</organism>
<dbReference type="EMBL" id="JAKILJ010000065">
    <property type="protein sequence ID" value="MCL1107503.1"/>
    <property type="molecule type" value="Genomic_DNA"/>
</dbReference>
<dbReference type="InterPro" id="IPR014017">
    <property type="entry name" value="DNA_helicase_UvrD-like_C"/>
</dbReference>
<dbReference type="Gene3D" id="3.40.50.300">
    <property type="entry name" value="P-loop containing nucleotide triphosphate hydrolases"/>
    <property type="match status" value="2"/>
</dbReference>
<evidence type="ECO:0000256" key="2">
    <source>
        <dbReference type="ARBA" id="ARBA00022741"/>
    </source>
</evidence>
<evidence type="ECO:0000256" key="7">
    <source>
        <dbReference type="ARBA" id="ARBA00034617"/>
    </source>
</evidence>
<dbReference type="InterPro" id="IPR000212">
    <property type="entry name" value="DNA_helicase_UvrD/REP"/>
</dbReference>
<sequence>MSLSTEQDAVTKSLKYHNLVLALPGAGKTHTMISFISNLVENPLHKVIALTFSNASAAEMKSRVGRLVKGHKRKQIFVSTFHSLIWSQTKKHPNFSGRKLLTGSSGQRVTNFIIENYRKSLKLSEQYDLRVVLTHSKEGELLSEPREVFKTYKFKTICNWLLKKLSETPFHENIDFDYDYIFKQGIDHFYQYYLDKLAELKYWPMDIMCVEIVRALLVGDIEPIPATRIIVDEFQDTDLVQYTWIKCHGLAGAKITVVGDDDQSIFSFRGALGVNGMRMFQDDFEVKTHTLSKCFRCGSEILSASEAVIKHNIDRVEKQMNSGASNEGEVFFYGAETCKEEFENIAEMLKDHTESSVAILARTNEELNQLETYLKSEHDIDSNRLNSKSIWESDNLKILLHIFCTILNVKPQHHLVPLLVYFNESQSNIVMISETLGTAGFGHCNIHDWELNDNTVKLNQLCQRYWHLSNSVETDSVIDLFTCVLTEFENIFSDNLKSFYKTFEKIVFGMQAPKISEKLLMIDELTNKSSKKDDDQNLPVLTTFHGAKGLEWDVVWLTGLDEENIPHQMPGVIMTDGLIEEERRLLYVAMTRAKTKLYLSWVKFPTKYLVEAYGLEELM</sequence>
<evidence type="ECO:0000313" key="14">
    <source>
        <dbReference type="Proteomes" id="UP001139408"/>
    </source>
</evidence>
<dbReference type="InterPro" id="IPR013986">
    <property type="entry name" value="DExx_box_DNA_helicase_dom_sf"/>
</dbReference>
<feature type="domain" description="UvrD-like helicase ATP-binding" evidence="11">
    <location>
        <begin position="1"/>
        <end position="298"/>
    </location>
</feature>
<keyword evidence="4 10" id="KW-0347">Helicase</keyword>
<comment type="catalytic activity">
    <reaction evidence="7">
        <text>Couples ATP hydrolysis with the unwinding of duplex DNA by translocating in the 3'-5' direction.</text>
        <dbReference type="EC" id="5.6.2.4"/>
    </reaction>
</comment>
<evidence type="ECO:0000256" key="9">
    <source>
        <dbReference type="ARBA" id="ARBA00048988"/>
    </source>
</evidence>
<keyword evidence="3 10" id="KW-0378">Hydrolase</keyword>
<evidence type="ECO:0000256" key="1">
    <source>
        <dbReference type="ARBA" id="ARBA00009922"/>
    </source>
</evidence>
<dbReference type="Gene3D" id="1.10.486.10">
    <property type="entry name" value="PCRA, domain 4"/>
    <property type="match status" value="1"/>
</dbReference>
<keyword evidence="14" id="KW-1185">Reference proteome</keyword>
<dbReference type="Gene3D" id="1.10.10.160">
    <property type="match status" value="1"/>
</dbReference>
<dbReference type="PROSITE" id="PS51198">
    <property type="entry name" value="UVRD_HELICASE_ATP_BIND"/>
    <property type="match status" value="1"/>
</dbReference>
<comment type="catalytic activity">
    <reaction evidence="9">
        <text>ATP + H2O = ADP + phosphate + H(+)</text>
        <dbReference type="Rhea" id="RHEA:13065"/>
        <dbReference type="ChEBI" id="CHEBI:15377"/>
        <dbReference type="ChEBI" id="CHEBI:15378"/>
        <dbReference type="ChEBI" id="CHEBI:30616"/>
        <dbReference type="ChEBI" id="CHEBI:43474"/>
        <dbReference type="ChEBI" id="CHEBI:456216"/>
        <dbReference type="EC" id="5.6.2.4"/>
    </reaction>
</comment>
<dbReference type="Pfam" id="PF00580">
    <property type="entry name" value="UvrD-helicase"/>
    <property type="match status" value="1"/>
</dbReference>
<evidence type="ECO:0000256" key="6">
    <source>
        <dbReference type="ARBA" id="ARBA00023235"/>
    </source>
</evidence>
<evidence type="ECO:0000256" key="5">
    <source>
        <dbReference type="ARBA" id="ARBA00022840"/>
    </source>
</evidence>
<dbReference type="GO" id="GO:0016787">
    <property type="term" value="F:hydrolase activity"/>
    <property type="evidence" value="ECO:0007669"/>
    <property type="project" value="UniProtKB-UniRule"/>
</dbReference>
<dbReference type="GO" id="GO:0005524">
    <property type="term" value="F:ATP binding"/>
    <property type="evidence" value="ECO:0007669"/>
    <property type="project" value="UniProtKB-UniRule"/>
</dbReference>
<evidence type="ECO:0000259" key="11">
    <source>
        <dbReference type="PROSITE" id="PS51198"/>
    </source>
</evidence>
<dbReference type="Pfam" id="PF13361">
    <property type="entry name" value="UvrD_C"/>
    <property type="match status" value="2"/>
</dbReference>
<dbReference type="PANTHER" id="PTHR11070">
    <property type="entry name" value="UVRD / RECB / PCRA DNA HELICASE FAMILY MEMBER"/>
    <property type="match status" value="1"/>
</dbReference>
<dbReference type="GO" id="GO:0043138">
    <property type="term" value="F:3'-5' DNA helicase activity"/>
    <property type="evidence" value="ECO:0007669"/>
    <property type="project" value="UniProtKB-EC"/>
</dbReference>
<dbReference type="InterPro" id="IPR027417">
    <property type="entry name" value="P-loop_NTPase"/>
</dbReference>
<comment type="similarity">
    <text evidence="1">Belongs to the helicase family. UvrD subfamily.</text>
</comment>
<keyword evidence="2 10" id="KW-0547">Nucleotide-binding</keyword>
<keyword evidence="5 10" id="KW-0067">ATP-binding</keyword>
<feature type="domain" description="UvrD-like helicase C-terminal" evidence="12">
    <location>
        <begin position="299"/>
        <end position="549"/>
    </location>
</feature>
<keyword evidence="6" id="KW-0413">Isomerase</keyword>
<feature type="binding site" evidence="10">
    <location>
        <begin position="22"/>
        <end position="29"/>
    </location>
    <ligand>
        <name>ATP</name>
        <dbReference type="ChEBI" id="CHEBI:30616"/>
    </ligand>
</feature>
<dbReference type="PROSITE" id="PS51217">
    <property type="entry name" value="UVRD_HELICASE_CTER"/>
    <property type="match status" value="1"/>
</dbReference>
<dbReference type="Proteomes" id="UP001139408">
    <property type="component" value="Unassembled WGS sequence"/>
</dbReference>